<comment type="caution">
    <text evidence="2">The sequence shown here is derived from an EMBL/GenBank/DDBJ whole genome shotgun (WGS) entry which is preliminary data.</text>
</comment>
<dbReference type="Pfam" id="PF22322">
    <property type="entry name" value="DUF6973"/>
    <property type="match status" value="1"/>
</dbReference>
<evidence type="ECO:0000313" key="2">
    <source>
        <dbReference type="EMBL" id="OIJ40934.1"/>
    </source>
</evidence>
<name>A0A1S2N8J0_9BURK</name>
<evidence type="ECO:0000259" key="1">
    <source>
        <dbReference type="Pfam" id="PF22322"/>
    </source>
</evidence>
<gene>
    <name evidence="2" type="ORF">LO55_3835</name>
</gene>
<evidence type="ECO:0000313" key="3">
    <source>
        <dbReference type="Proteomes" id="UP000180246"/>
    </source>
</evidence>
<organism evidence="2 3">
    <name type="scientific">Massilia timonae</name>
    <dbReference type="NCBI Taxonomy" id="47229"/>
    <lineage>
        <taxon>Bacteria</taxon>
        <taxon>Pseudomonadati</taxon>
        <taxon>Pseudomonadota</taxon>
        <taxon>Betaproteobacteria</taxon>
        <taxon>Burkholderiales</taxon>
        <taxon>Oxalobacteraceae</taxon>
        <taxon>Telluria group</taxon>
        <taxon>Massilia</taxon>
    </lineage>
</organism>
<dbReference type="EMBL" id="JRYB01000001">
    <property type="protein sequence ID" value="OIJ40934.1"/>
    <property type="molecule type" value="Genomic_DNA"/>
</dbReference>
<dbReference type="AlphaFoldDB" id="A0A1S2N8J0"/>
<dbReference type="InterPro" id="IPR054246">
    <property type="entry name" value="DUF6973"/>
</dbReference>
<protein>
    <recommendedName>
        <fullName evidence="1">DUF6973 domain-containing protein</fullName>
    </recommendedName>
</protein>
<proteinExistence type="predicted"/>
<reference evidence="2 3" key="1">
    <citation type="submission" date="2014-10" db="EMBL/GenBank/DDBJ databases">
        <authorList>
            <person name="Seo M.-J."/>
            <person name="Seok Y.J."/>
            <person name="Cha I.-T."/>
        </authorList>
    </citation>
    <scope>NUCLEOTIDE SEQUENCE [LARGE SCALE GENOMIC DNA]</scope>
    <source>
        <strain evidence="2 3">NEU</strain>
    </source>
</reference>
<feature type="domain" description="DUF6973" evidence="1">
    <location>
        <begin position="20"/>
        <end position="111"/>
    </location>
</feature>
<sequence length="134" mass="15138">MPASVLIKIWNLSRSEKVYLMMYPEHATLIDEAARTATDETKRLFGRHDHNGQGDAFRHCFWSAILCREIGYNNALRYTSAHEDFPENPPEEKAMDLHNNAVGLSIGRIPTSNQLLGQLCISALRSGRLKVLSQ</sequence>
<dbReference type="RefSeq" id="WP_143054564.1">
    <property type="nucleotide sequence ID" value="NZ_JRYB01000001.1"/>
</dbReference>
<accession>A0A1S2N8J0</accession>
<dbReference type="Proteomes" id="UP000180246">
    <property type="component" value="Unassembled WGS sequence"/>
</dbReference>